<organism evidence="1 2">
    <name type="scientific">Nesidiocoris tenuis</name>
    <dbReference type="NCBI Taxonomy" id="355587"/>
    <lineage>
        <taxon>Eukaryota</taxon>
        <taxon>Metazoa</taxon>
        <taxon>Ecdysozoa</taxon>
        <taxon>Arthropoda</taxon>
        <taxon>Hexapoda</taxon>
        <taxon>Insecta</taxon>
        <taxon>Pterygota</taxon>
        <taxon>Neoptera</taxon>
        <taxon>Paraneoptera</taxon>
        <taxon>Hemiptera</taxon>
        <taxon>Heteroptera</taxon>
        <taxon>Panheteroptera</taxon>
        <taxon>Cimicomorpha</taxon>
        <taxon>Miridae</taxon>
        <taxon>Dicyphina</taxon>
        <taxon>Nesidiocoris</taxon>
    </lineage>
</organism>
<name>A0A6H5GB44_9HEMI</name>
<reference evidence="1 2" key="1">
    <citation type="submission" date="2020-02" db="EMBL/GenBank/DDBJ databases">
        <authorList>
            <person name="Ferguson B K."/>
        </authorList>
    </citation>
    <scope>NUCLEOTIDE SEQUENCE [LARGE SCALE GENOMIC DNA]</scope>
</reference>
<evidence type="ECO:0000313" key="2">
    <source>
        <dbReference type="Proteomes" id="UP000479000"/>
    </source>
</evidence>
<sequence>MERHTSCFGRQMHYRKTYDANCDSELWRRWLLRSTSSLQTAVQVRLSGRWLVRHDTSPGIHASSEINDPFPQRWRPSLRPLPQDFQESFRFCAEHLCLRLYEFHLQSYN</sequence>
<proteinExistence type="predicted"/>
<dbReference type="AlphaFoldDB" id="A0A6H5GB44"/>
<keyword evidence="2" id="KW-1185">Reference proteome</keyword>
<protein>
    <submittedName>
        <fullName evidence="1">Uncharacterized protein</fullName>
    </submittedName>
</protein>
<accession>A0A6H5GB44</accession>
<gene>
    <name evidence="1" type="ORF">NTEN_LOCUS6431</name>
</gene>
<dbReference type="Proteomes" id="UP000479000">
    <property type="component" value="Unassembled WGS sequence"/>
</dbReference>
<evidence type="ECO:0000313" key="1">
    <source>
        <dbReference type="EMBL" id="CAB0000644.1"/>
    </source>
</evidence>
<dbReference type="EMBL" id="CADCXU010009740">
    <property type="protein sequence ID" value="CAB0000644.1"/>
    <property type="molecule type" value="Genomic_DNA"/>
</dbReference>